<keyword evidence="4" id="KW-1003">Cell membrane</keyword>
<comment type="subcellular location">
    <subcellularLocation>
        <location evidence="1">Cell membrane</location>
        <topology evidence="1">Multi-pass membrane protein</topology>
    </subcellularLocation>
</comment>
<sequence length="481" mass="53322">MSTSRKLSIAEKIGFGMGDAACGIVYSSVTMFLTYFYTDIYGLSAAAVGIMFLVTRILDAVTDPLTGLIADRIRTRWGHFRPWLIWFAIPYAVLAVLTFTTPDFGESGKLLYAYISYTLLMLCYTFINIPYCALGGVITSDEKDRLSAQSYRFTISSIAGLVVSVATLFLVDWLGKDNKQFGFQATMAIMGTLAVIMLFFCFFSTSERIRPAVETNHSMMSDLRILLANDQWRIVAIITFFSSMAGVMRSAATLYYATYLMLGGIESAAGTAMKSAFVSTSVVGTIIGSIVAGYLAQRYRAVSLFKNINLVLVVIGVVMFFIPPTWLVVVFPLYFLVGFFHQMYQPFKWNMMANAADYGEWKFGRRITGLSFSGNLFALKMGMAVAGAFVGFSLGWFGYQAGIPTQTPLATHGIIGLLTVGPSISYFILYWLTHFYTLDDKMMNKIQHDLAQRQQVEEKNIAGESPALINPLITTEAKHHG</sequence>
<evidence type="ECO:0000256" key="7">
    <source>
        <dbReference type="ARBA" id="ARBA00023136"/>
    </source>
</evidence>
<dbReference type="EMBL" id="JBFMVT010000002">
    <property type="protein sequence ID" value="MEW7313629.1"/>
    <property type="molecule type" value="Genomic_DNA"/>
</dbReference>
<evidence type="ECO:0000256" key="4">
    <source>
        <dbReference type="ARBA" id="ARBA00022475"/>
    </source>
</evidence>
<keyword evidence="5 8" id="KW-0812">Transmembrane</keyword>
<feature type="transmembrane region" description="Helical" evidence="8">
    <location>
        <begin position="114"/>
        <end position="138"/>
    </location>
</feature>
<evidence type="ECO:0000256" key="1">
    <source>
        <dbReference type="ARBA" id="ARBA00004651"/>
    </source>
</evidence>
<keyword evidence="7 8" id="KW-0472">Membrane</keyword>
<reference evidence="9 10" key="1">
    <citation type="submission" date="2024-07" db="EMBL/GenBank/DDBJ databases">
        <authorList>
            <person name="Wang L."/>
        </authorList>
    </citation>
    <scope>NUCLEOTIDE SEQUENCE [LARGE SCALE GENOMIC DNA]</scope>
    <source>
        <strain evidence="9 10">WL359</strain>
    </source>
</reference>
<evidence type="ECO:0000256" key="3">
    <source>
        <dbReference type="ARBA" id="ARBA00022448"/>
    </source>
</evidence>
<comment type="caution">
    <text evidence="9">The sequence shown here is derived from an EMBL/GenBank/DDBJ whole genome shotgun (WGS) entry which is preliminary data.</text>
</comment>
<feature type="transmembrane region" description="Helical" evidence="8">
    <location>
        <begin position="83"/>
        <end position="102"/>
    </location>
</feature>
<dbReference type="Gene3D" id="1.20.1250.20">
    <property type="entry name" value="MFS general substrate transporter like domains"/>
    <property type="match status" value="1"/>
</dbReference>
<feature type="transmembrane region" description="Helical" evidence="8">
    <location>
        <begin position="43"/>
        <end position="62"/>
    </location>
</feature>
<keyword evidence="10" id="KW-1185">Reference proteome</keyword>
<comment type="similarity">
    <text evidence="2">Belongs to the sodium:galactoside symporter (TC 2.A.2) family.</text>
</comment>
<gene>
    <name evidence="9" type="ORF">AB1E22_13160</name>
</gene>
<dbReference type="InterPro" id="IPR036259">
    <property type="entry name" value="MFS_trans_sf"/>
</dbReference>
<feature type="transmembrane region" description="Helical" evidence="8">
    <location>
        <begin position="183"/>
        <end position="203"/>
    </location>
</feature>
<evidence type="ECO:0000256" key="8">
    <source>
        <dbReference type="SAM" id="Phobius"/>
    </source>
</evidence>
<dbReference type="RefSeq" id="WP_367595704.1">
    <property type="nucleotide sequence ID" value="NZ_JBFMVT010000002.1"/>
</dbReference>
<evidence type="ECO:0000313" key="10">
    <source>
        <dbReference type="Proteomes" id="UP001555342"/>
    </source>
</evidence>
<dbReference type="Proteomes" id="UP001555342">
    <property type="component" value="Unassembled WGS sequence"/>
</dbReference>
<proteinExistence type="inferred from homology"/>
<dbReference type="InterPro" id="IPR001927">
    <property type="entry name" value="Na/Gal_symport"/>
</dbReference>
<protein>
    <submittedName>
        <fullName evidence="9">Glycoside-pentoside-hexuronide (GPH):cation symporter</fullName>
    </submittedName>
</protein>
<dbReference type="PANTHER" id="PTHR11328:SF24">
    <property type="entry name" value="MAJOR FACILITATOR SUPERFAMILY (MFS) PROFILE DOMAIN-CONTAINING PROTEIN"/>
    <property type="match status" value="1"/>
</dbReference>
<evidence type="ECO:0000256" key="5">
    <source>
        <dbReference type="ARBA" id="ARBA00022692"/>
    </source>
</evidence>
<feature type="transmembrane region" description="Helical" evidence="8">
    <location>
        <begin position="234"/>
        <end position="256"/>
    </location>
</feature>
<dbReference type="InterPro" id="IPR018043">
    <property type="entry name" value="Na/Gal_symport_CS"/>
</dbReference>
<dbReference type="SUPFAM" id="SSF103473">
    <property type="entry name" value="MFS general substrate transporter"/>
    <property type="match status" value="1"/>
</dbReference>
<keyword evidence="3" id="KW-0813">Transport</keyword>
<keyword evidence="6 8" id="KW-1133">Transmembrane helix</keyword>
<dbReference type="PANTHER" id="PTHR11328">
    <property type="entry name" value="MAJOR FACILITATOR SUPERFAMILY DOMAIN-CONTAINING PROTEIN"/>
    <property type="match status" value="1"/>
</dbReference>
<organism evidence="9 10">
    <name type="scientific">Buttiauxella gaviniae</name>
    <dbReference type="NCBI Taxonomy" id="82990"/>
    <lineage>
        <taxon>Bacteria</taxon>
        <taxon>Pseudomonadati</taxon>
        <taxon>Pseudomonadota</taxon>
        <taxon>Gammaproteobacteria</taxon>
        <taxon>Enterobacterales</taxon>
        <taxon>Enterobacteriaceae</taxon>
        <taxon>Buttiauxella</taxon>
    </lineage>
</organism>
<feature type="transmembrane region" description="Helical" evidence="8">
    <location>
        <begin position="377"/>
        <end position="397"/>
    </location>
</feature>
<evidence type="ECO:0000313" key="9">
    <source>
        <dbReference type="EMBL" id="MEW7313629.1"/>
    </source>
</evidence>
<accession>A0ABV3NVR9</accession>
<evidence type="ECO:0000256" key="2">
    <source>
        <dbReference type="ARBA" id="ARBA00009617"/>
    </source>
</evidence>
<dbReference type="InterPro" id="IPR039672">
    <property type="entry name" value="MFS_2"/>
</dbReference>
<feature type="transmembrane region" description="Helical" evidence="8">
    <location>
        <begin position="308"/>
        <end position="337"/>
    </location>
</feature>
<dbReference type="Pfam" id="PF13347">
    <property type="entry name" value="MFS_2"/>
    <property type="match status" value="1"/>
</dbReference>
<feature type="transmembrane region" description="Helical" evidence="8">
    <location>
        <begin position="409"/>
        <end position="432"/>
    </location>
</feature>
<feature type="transmembrane region" description="Helical" evidence="8">
    <location>
        <begin position="276"/>
        <end position="296"/>
    </location>
</feature>
<dbReference type="NCBIfam" id="TIGR00792">
    <property type="entry name" value="gph"/>
    <property type="match status" value="1"/>
</dbReference>
<feature type="transmembrane region" description="Helical" evidence="8">
    <location>
        <begin position="150"/>
        <end position="171"/>
    </location>
</feature>
<name>A0ABV3NVR9_9ENTR</name>
<dbReference type="CDD" id="cd17332">
    <property type="entry name" value="MFS_MelB_like"/>
    <property type="match status" value="1"/>
</dbReference>
<feature type="transmembrane region" description="Helical" evidence="8">
    <location>
        <begin position="20"/>
        <end position="37"/>
    </location>
</feature>
<dbReference type="PROSITE" id="PS00872">
    <property type="entry name" value="NA_GALACTOSIDE_SYMP"/>
    <property type="match status" value="1"/>
</dbReference>
<evidence type="ECO:0000256" key="6">
    <source>
        <dbReference type="ARBA" id="ARBA00022989"/>
    </source>
</evidence>